<dbReference type="Pfam" id="PF11704">
    <property type="entry name" value="Folliculin"/>
    <property type="match status" value="1"/>
</dbReference>
<dbReference type="Proteomes" id="UP001378960">
    <property type="component" value="Unassembled WGS sequence"/>
</dbReference>
<accession>A0AAV5R2S6</accession>
<feature type="compositionally biased region" description="Low complexity" evidence="1">
    <location>
        <begin position="45"/>
        <end position="64"/>
    </location>
</feature>
<sequence length="306" mass="34515">MIMCTQVVNDPKDLPSFYSPQLPESQFCQSCMFQIPDTEENSPDTSSTITKTTTATTTTTVSSSNGEKSVENNTKIPNEKSTSSSSESAIPNGDISQESISKASSPSNLEDQIFNLLNLSDNKSDHKKRLMTLKTVSKRNKDTFFISTQYPTNTERYASLRQTIVRVFTAETNADLRKPLMFGNSKHGYSMALVFSLSDKTARGSERKYAIIVTSNWEIDLVKNYAFILTNLNQIVKHILISARKVQKEIDLYSGELNNTDVYLRRSAGQPKAKSMVQILQDDKFFVKLHMWASFMLDALEENRHI</sequence>
<dbReference type="EMBL" id="BTGB01000002">
    <property type="protein sequence ID" value="GMM45292.1"/>
    <property type="molecule type" value="Genomic_DNA"/>
</dbReference>
<dbReference type="GO" id="GO:0005829">
    <property type="term" value="C:cytosol"/>
    <property type="evidence" value="ECO:0007669"/>
    <property type="project" value="TreeGrafter"/>
</dbReference>
<evidence type="ECO:0000256" key="1">
    <source>
        <dbReference type="SAM" id="MobiDB-lite"/>
    </source>
</evidence>
<feature type="compositionally biased region" description="Polar residues" evidence="1">
    <location>
        <begin position="65"/>
        <end position="80"/>
    </location>
</feature>
<organism evidence="3 4">
    <name type="scientific">Pichia kluyveri</name>
    <name type="common">Yeast</name>
    <dbReference type="NCBI Taxonomy" id="36015"/>
    <lineage>
        <taxon>Eukaryota</taxon>
        <taxon>Fungi</taxon>
        <taxon>Dikarya</taxon>
        <taxon>Ascomycota</taxon>
        <taxon>Saccharomycotina</taxon>
        <taxon>Pichiomycetes</taxon>
        <taxon>Pichiales</taxon>
        <taxon>Pichiaceae</taxon>
        <taxon>Pichia</taxon>
    </lineage>
</organism>
<protein>
    <submittedName>
        <fullName evidence="3">Lst7 protein</fullName>
    </submittedName>
</protein>
<feature type="region of interest" description="Disordered" evidence="1">
    <location>
        <begin position="36"/>
        <end position="106"/>
    </location>
</feature>
<dbReference type="InterPro" id="IPR037521">
    <property type="entry name" value="FLCN/SMCR8_DENN"/>
</dbReference>
<evidence type="ECO:0000313" key="4">
    <source>
        <dbReference type="Proteomes" id="UP001378960"/>
    </source>
</evidence>
<evidence type="ECO:0000259" key="2">
    <source>
        <dbReference type="PROSITE" id="PS51834"/>
    </source>
</evidence>
<dbReference type="PANTHER" id="PTHR31441:SF2">
    <property type="entry name" value="FOLLICULIN"/>
    <property type="match status" value="1"/>
</dbReference>
<gene>
    <name evidence="3" type="ORF">DAPK24_018670</name>
</gene>
<proteinExistence type="predicted"/>
<evidence type="ECO:0000313" key="3">
    <source>
        <dbReference type="EMBL" id="GMM45292.1"/>
    </source>
</evidence>
<dbReference type="GO" id="GO:0005096">
    <property type="term" value="F:GTPase activator activity"/>
    <property type="evidence" value="ECO:0007669"/>
    <property type="project" value="InterPro"/>
</dbReference>
<feature type="domain" description="UDENN FLCN/SMCR8-type" evidence="2">
    <location>
        <begin position="120"/>
        <end position="306"/>
    </location>
</feature>
<dbReference type="PANTHER" id="PTHR31441">
    <property type="entry name" value="FOLLICULIN FAMILY MEMBER"/>
    <property type="match status" value="1"/>
</dbReference>
<dbReference type="AlphaFoldDB" id="A0AAV5R2S6"/>
<dbReference type="InterPro" id="IPR037520">
    <property type="entry name" value="Folliculin/SMCR8_longin"/>
</dbReference>
<dbReference type="InterPro" id="IPR021713">
    <property type="entry name" value="Folliculin"/>
</dbReference>
<reference evidence="3 4" key="1">
    <citation type="journal article" date="2023" name="Elife">
        <title>Identification of key yeast species and microbe-microbe interactions impacting larval growth of Drosophila in the wild.</title>
        <authorList>
            <person name="Mure A."/>
            <person name="Sugiura Y."/>
            <person name="Maeda R."/>
            <person name="Honda K."/>
            <person name="Sakurai N."/>
            <person name="Takahashi Y."/>
            <person name="Watada M."/>
            <person name="Katoh T."/>
            <person name="Gotoh A."/>
            <person name="Gotoh Y."/>
            <person name="Taniguchi I."/>
            <person name="Nakamura K."/>
            <person name="Hayashi T."/>
            <person name="Katayama T."/>
            <person name="Uemura T."/>
            <person name="Hattori Y."/>
        </authorList>
    </citation>
    <scope>NUCLEOTIDE SEQUENCE [LARGE SCALE GENOMIC DNA]</scope>
    <source>
        <strain evidence="3 4">PK-24</strain>
    </source>
</reference>
<keyword evidence="4" id="KW-1185">Reference proteome</keyword>
<name>A0AAV5R2S6_PICKL</name>
<comment type="caution">
    <text evidence="3">The sequence shown here is derived from an EMBL/GenBank/DDBJ whole genome shotgun (WGS) entry which is preliminary data.</text>
</comment>
<dbReference type="PROSITE" id="PS51834">
    <property type="entry name" value="DENN_FLCN_SMCR8"/>
    <property type="match status" value="1"/>
</dbReference>
<dbReference type="GO" id="GO:1904263">
    <property type="term" value="P:positive regulation of TORC1 signaling"/>
    <property type="evidence" value="ECO:0007669"/>
    <property type="project" value="TreeGrafter"/>
</dbReference>
<feature type="compositionally biased region" description="Polar residues" evidence="1">
    <location>
        <begin position="94"/>
        <end position="106"/>
    </location>
</feature>